<dbReference type="PROSITE" id="PS51007">
    <property type="entry name" value="CYTC"/>
    <property type="match status" value="1"/>
</dbReference>
<dbReference type="InterPro" id="IPR015943">
    <property type="entry name" value="WD40/YVTN_repeat-like_dom_sf"/>
</dbReference>
<dbReference type="InterPro" id="IPR036909">
    <property type="entry name" value="Cyt_c-like_dom_sf"/>
</dbReference>
<dbReference type="SUPFAM" id="SSF51004">
    <property type="entry name" value="C-terminal (heme d1) domain of cytochrome cd1-nitrite reductase"/>
    <property type="match status" value="1"/>
</dbReference>
<dbReference type="AlphaFoldDB" id="A0A0F6W9U5"/>
<gene>
    <name evidence="8" type="ORF">DB32_008267</name>
</gene>
<keyword evidence="3 4" id="KW-0408">Iron</keyword>
<dbReference type="RefSeq" id="WP_157070234.1">
    <property type="nucleotide sequence ID" value="NZ_CP011125.1"/>
</dbReference>
<feature type="domain" description="Cytochrome c" evidence="7">
    <location>
        <begin position="669"/>
        <end position="860"/>
    </location>
</feature>
<keyword evidence="9" id="KW-1185">Reference proteome</keyword>
<accession>A0A0F6W9U5</accession>
<dbReference type="GO" id="GO:0009055">
    <property type="term" value="F:electron transfer activity"/>
    <property type="evidence" value="ECO:0007669"/>
    <property type="project" value="InterPro"/>
</dbReference>
<sequence length="885" mass="92026">MRWRTWGILLGWMGAALVTTACGDDGGAGDGNDAGPIAPGEDAGPGQDGGPIDDLDGGSLPLTARVLPTNGSAIALTSDDAYAVAANRQAGTITVLRFTPGPTPLLEVVADFDVGASEPWSVVIGNDDDTAYVILREAQQVVRIDDLRGTPALAASRAATGSEPTGIAISPTGRALYVAEWAEGRVSVIDTATMSRTSSIDLNAALVATGALGPTAVARAGLAHPRALVITNDGDTEDDDEQLFVTEYFAQDRVGATLPADESRFDVAKQGIVYRAALSAPSVVSTITLSPVADTGFVDSVGNTTGCFPNQLQTVALDSGRLHVGALCASPRGPTGGAVPNFKTEVHTAIFAIDVATGTELPESRLLLTRAFTDRYDAASTPEDASRRIPLIATDLAFIRAGRVGYVTAYGSDAVFRFVYGDDGRVTEVGSAANSFINLAPGGRLPLGIAIARGATVQALVLNEATRNVSILAFQTQSVVSAVQVTAMPSEGSDEAHALEGRRLFVTGLGRWSLNGQSWNSCESCHGDGLTDNVTWFFARGPRQSTSLDGSYDSADPTERRVFNWTGIFDEMHDFELNTRGNSGGVGAIVHATSTPPVAADRLHFDGSTPVPDGQVATATPQAGLNGSTQGMMPGAAGAQRSVLPDWDRIDAYVRTVRSPHAPTSLNAADVAAGRALFEANNCAGCHGTSMWTISRVFYTPSEANNHPVTGLLRTTTYTADAAFPAALNPATAGAGRTASLRFPAGPTAAANDQIQCVLRNVGTFPGTGSLPVAPEGVVTSEVRQDMTTIAQGASGYNPPSLLGMATGAPYFHAGNARTLEEVFATTFRAHHTAMSVNFLIGGTRDQEIRQIVAFLLSIDEGTAPVDVPSEAQLGYDATLCPDAF</sequence>
<dbReference type="OrthoDB" id="9772811at2"/>
<proteinExistence type="predicted"/>
<dbReference type="STRING" id="927083.DB32_008267"/>
<dbReference type="PANTHER" id="PTHR47197">
    <property type="entry name" value="PROTEIN NIRF"/>
    <property type="match status" value="1"/>
</dbReference>
<dbReference type="SUPFAM" id="SSF50974">
    <property type="entry name" value="Nitrous oxide reductase, N-terminal domain"/>
    <property type="match status" value="1"/>
</dbReference>
<dbReference type="InterPro" id="IPR009056">
    <property type="entry name" value="Cyt_c-like_dom"/>
</dbReference>
<organism evidence="8 9">
    <name type="scientific">Sandaracinus amylolyticus</name>
    <dbReference type="NCBI Taxonomy" id="927083"/>
    <lineage>
        <taxon>Bacteria</taxon>
        <taxon>Pseudomonadati</taxon>
        <taxon>Myxococcota</taxon>
        <taxon>Polyangia</taxon>
        <taxon>Polyangiales</taxon>
        <taxon>Sandaracinaceae</taxon>
        <taxon>Sandaracinus</taxon>
    </lineage>
</organism>
<dbReference type="SUPFAM" id="SSF46626">
    <property type="entry name" value="Cytochrome c"/>
    <property type="match status" value="1"/>
</dbReference>
<evidence type="ECO:0000256" key="3">
    <source>
        <dbReference type="ARBA" id="ARBA00023004"/>
    </source>
</evidence>
<dbReference type="PROSITE" id="PS51257">
    <property type="entry name" value="PROKAR_LIPOPROTEIN"/>
    <property type="match status" value="1"/>
</dbReference>
<dbReference type="GO" id="GO:0020037">
    <property type="term" value="F:heme binding"/>
    <property type="evidence" value="ECO:0007669"/>
    <property type="project" value="InterPro"/>
</dbReference>
<dbReference type="InterPro" id="IPR051200">
    <property type="entry name" value="Host-pathogen_enzymatic-act"/>
</dbReference>
<keyword evidence="6" id="KW-0732">Signal</keyword>
<dbReference type="Gene3D" id="1.10.760.10">
    <property type="entry name" value="Cytochrome c-like domain"/>
    <property type="match status" value="1"/>
</dbReference>
<feature type="chain" id="PRO_5002511899" description="Cytochrome c domain-containing protein" evidence="6">
    <location>
        <begin position="24"/>
        <end position="885"/>
    </location>
</feature>
<feature type="region of interest" description="Disordered" evidence="5">
    <location>
        <begin position="27"/>
        <end position="57"/>
    </location>
</feature>
<dbReference type="Gene3D" id="2.130.10.10">
    <property type="entry name" value="YVTN repeat-like/Quinoprotein amine dehydrogenase"/>
    <property type="match status" value="1"/>
</dbReference>
<keyword evidence="2 4" id="KW-0479">Metal-binding</keyword>
<feature type="signal peptide" evidence="6">
    <location>
        <begin position="1"/>
        <end position="23"/>
    </location>
</feature>
<name>A0A0F6W9U5_9BACT</name>
<evidence type="ECO:0000259" key="7">
    <source>
        <dbReference type="PROSITE" id="PS51007"/>
    </source>
</evidence>
<evidence type="ECO:0000256" key="5">
    <source>
        <dbReference type="SAM" id="MobiDB-lite"/>
    </source>
</evidence>
<dbReference type="InterPro" id="IPR011045">
    <property type="entry name" value="N2O_reductase_N"/>
</dbReference>
<protein>
    <recommendedName>
        <fullName evidence="7">Cytochrome c domain-containing protein</fullName>
    </recommendedName>
</protein>
<dbReference type="InterPro" id="IPR011048">
    <property type="entry name" value="Haem_d1_sf"/>
</dbReference>
<evidence type="ECO:0000256" key="2">
    <source>
        <dbReference type="ARBA" id="ARBA00022723"/>
    </source>
</evidence>
<dbReference type="KEGG" id="samy:DB32_008267"/>
<evidence type="ECO:0000256" key="4">
    <source>
        <dbReference type="PROSITE-ProRule" id="PRU00433"/>
    </source>
</evidence>
<evidence type="ECO:0000313" key="9">
    <source>
        <dbReference type="Proteomes" id="UP000034883"/>
    </source>
</evidence>
<evidence type="ECO:0000256" key="6">
    <source>
        <dbReference type="SAM" id="SignalP"/>
    </source>
</evidence>
<keyword evidence="1 4" id="KW-0349">Heme</keyword>
<dbReference type="GO" id="GO:0046872">
    <property type="term" value="F:metal ion binding"/>
    <property type="evidence" value="ECO:0007669"/>
    <property type="project" value="UniProtKB-KW"/>
</dbReference>
<evidence type="ECO:0000313" key="8">
    <source>
        <dbReference type="EMBL" id="AKF11118.1"/>
    </source>
</evidence>
<reference evidence="8 9" key="1">
    <citation type="submission" date="2015-03" db="EMBL/GenBank/DDBJ databases">
        <title>Genome assembly of Sandaracinus amylolyticus DSM 53668.</title>
        <authorList>
            <person name="Sharma G."/>
            <person name="Subramanian S."/>
        </authorList>
    </citation>
    <scope>NUCLEOTIDE SEQUENCE [LARGE SCALE GENOMIC DNA]</scope>
    <source>
        <strain evidence="8 9">DSM 53668</strain>
    </source>
</reference>
<dbReference type="PANTHER" id="PTHR47197:SF3">
    <property type="entry name" value="DIHYDRO-HEME D1 DEHYDROGENASE"/>
    <property type="match status" value="1"/>
</dbReference>
<evidence type="ECO:0000256" key="1">
    <source>
        <dbReference type="ARBA" id="ARBA00022617"/>
    </source>
</evidence>
<dbReference type="EMBL" id="CP011125">
    <property type="protein sequence ID" value="AKF11118.1"/>
    <property type="molecule type" value="Genomic_DNA"/>
</dbReference>
<dbReference type="Proteomes" id="UP000034883">
    <property type="component" value="Chromosome"/>
</dbReference>